<accession>A0ABX1JZR5</accession>
<sequence>MPKTKRNGDPIPDELPSTLQRSDDKAQRTFAHAHDAALEQYGGDEERAYRVAFAALKHTHEKVGDSWRPKEEYGPSDARAEEGGLDSDAPTAGGVDAHASKAHLYDVATELEVRGRSRMTKASSRPTPTCTGRRSSTSSTTPTRGRPRAPTPGSRSPRSCATST</sequence>
<keyword evidence="3" id="KW-1185">Reference proteome</keyword>
<feature type="compositionally biased region" description="Low complexity" evidence="1">
    <location>
        <begin position="151"/>
        <end position="164"/>
    </location>
</feature>
<feature type="region of interest" description="Disordered" evidence="1">
    <location>
        <begin position="59"/>
        <end position="164"/>
    </location>
</feature>
<reference evidence="2 3" key="1">
    <citation type="submission" date="2020-04" db="EMBL/GenBank/DDBJ databases">
        <title>MicrobeNet Type strains.</title>
        <authorList>
            <person name="Nicholson A.C."/>
        </authorList>
    </citation>
    <scope>NUCLEOTIDE SEQUENCE [LARGE SCALE GENOMIC DNA]</scope>
    <source>
        <strain evidence="2 3">ATCC BAA-787</strain>
    </source>
</reference>
<name>A0ABX1JZR5_9CELL</name>
<dbReference type="Gene3D" id="1.10.1740.70">
    <property type="entry name" value="ChaB"/>
    <property type="match status" value="1"/>
</dbReference>
<dbReference type="InterPro" id="IPR037205">
    <property type="entry name" value="ChaB_sf"/>
</dbReference>
<dbReference type="SUPFAM" id="SSF140376">
    <property type="entry name" value="ChaB-like"/>
    <property type="match status" value="1"/>
</dbReference>
<evidence type="ECO:0000313" key="3">
    <source>
        <dbReference type="Proteomes" id="UP000777774"/>
    </source>
</evidence>
<protein>
    <submittedName>
        <fullName evidence="2">Cation transport regulator ChaB</fullName>
    </submittedName>
</protein>
<organism evidence="2 3">
    <name type="scientific">Cellulomonas septica</name>
    <dbReference type="NCBI Taxonomy" id="285080"/>
    <lineage>
        <taxon>Bacteria</taxon>
        <taxon>Bacillati</taxon>
        <taxon>Actinomycetota</taxon>
        <taxon>Actinomycetes</taxon>
        <taxon>Micrococcales</taxon>
        <taxon>Cellulomonadaceae</taxon>
        <taxon>Cellulomonas</taxon>
    </lineage>
</organism>
<evidence type="ECO:0000313" key="2">
    <source>
        <dbReference type="EMBL" id="NKY39759.1"/>
    </source>
</evidence>
<feature type="region of interest" description="Disordered" evidence="1">
    <location>
        <begin position="1"/>
        <end position="26"/>
    </location>
</feature>
<comment type="caution">
    <text evidence="2">The sequence shown here is derived from an EMBL/GenBank/DDBJ whole genome shotgun (WGS) entry which is preliminary data.</text>
</comment>
<evidence type="ECO:0000256" key="1">
    <source>
        <dbReference type="SAM" id="MobiDB-lite"/>
    </source>
</evidence>
<proteinExistence type="predicted"/>
<dbReference type="Pfam" id="PF06150">
    <property type="entry name" value="ChaB"/>
    <property type="match status" value="1"/>
</dbReference>
<dbReference type="InterPro" id="IPR009317">
    <property type="entry name" value="ChaB"/>
</dbReference>
<dbReference type="Proteomes" id="UP000777774">
    <property type="component" value="Unassembled WGS sequence"/>
</dbReference>
<feature type="compositionally biased region" description="Basic and acidic residues" evidence="1">
    <location>
        <begin position="61"/>
        <end position="82"/>
    </location>
</feature>
<gene>
    <name evidence="2" type="ORF">HGA02_09520</name>
</gene>
<dbReference type="EMBL" id="JAAXOY010000205">
    <property type="protein sequence ID" value="NKY39759.1"/>
    <property type="molecule type" value="Genomic_DNA"/>
</dbReference>
<feature type="compositionally biased region" description="Low complexity" evidence="1">
    <location>
        <begin position="123"/>
        <end position="144"/>
    </location>
</feature>